<gene>
    <name evidence="2" type="ORF">GFSPODELE1_LOCUS2838</name>
</gene>
<feature type="compositionally biased region" description="Polar residues" evidence="1">
    <location>
        <begin position="1"/>
        <end position="10"/>
    </location>
</feature>
<accession>A0ABP1CVR6</accession>
<feature type="region of interest" description="Disordered" evidence="1">
    <location>
        <begin position="1"/>
        <end position="23"/>
    </location>
</feature>
<name>A0ABP1CVR6_9APHY</name>
<proteinExistence type="predicted"/>
<dbReference type="Pfam" id="PF11017">
    <property type="entry name" value="DUF2855"/>
    <property type="match status" value="1"/>
</dbReference>
<dbReference type="Proteomes" id="UP001497453">
    <property type="component" value="Chromosome 11"/>
</dbReference>
<dbReference type="EMBL" id="OZ037954">
    <property type="protein sequence ID" value="CAL1699765.1"/>
    <property type="molecule type" value="Genomic_DNA"/>
</dbReference>
<sequence>MSGATESNVSLCVARPSSGQDPHVPVIVRSPKPTLPKDHILVKVDRFGFSANNVTYQALGEAPHFKYFDFHPGPEAEGVSPKTHGLVPVWGFGTIIASTNDKLRAGERIYGYLAPTRYLLLPVVSSNINKYFFYIPRPHLPEGICIRIRNLNVSDRGLDRRPYNQIIRCASDPQYDPAPAAEDLTMLYRPLFWTSFWCEDWLYASSYRGAKRIVISSASSKTAFCLAYCVKKRIEKAGLTGIRIVGLTSKRNLEFTKGLGLYDEVGQYDGFENHPALQLDGQKWLYLDVTGNEDFNKRVLAYFAPSKDLVLGIRFGMTTLSPSSSPAASTELPTSSTAQELTADSLSPDSLVLFFMPEWLAIRRKQLSVQGITKMQLEAWRELMKDGRNWVRIQRVYGGENVKKAYEKIVKGELGPDVGMVWSLWDAPEAVNSKL</sequence>
<organism evidence="2 3">
    <name type="scientific">Somion occarium</name>
    <dbReference type="NCBI Taxonomy" id="3059160"/>
    <lineage>
        <taxon>Eukaryota</taxon>
        <taxon>Fungi</taxon>
        <taxon>Dikarya</taxon>
        <taxon>Basidiomycota</taxon>
        <taxon>Agaricomycotina</taxon>
        <taxon>Agaricomycetes</taxon>
        <taxon>Polyporales</taxon>
        <taxon>Cerrenaceae</taxon>
        <taxon>Somion</taxon>
    </lineage>
</organism>
<protein>
    <recommendedName>
        <fullName evidence="4">DUF2855 family protein</fullName>
    </recommendedName>
</protein>
<dbReference type="InterPro" id="IPR021276">
    <property type="entry name" value="DUF2855"/>
</dbReference>
<evidence type="ECO:0000256" key="1">
    <source>
        <dbReference type="SAM" id="MobiDB-lite"/>
    </source>
</evidence>
<reference evidence="3" key="1">
    <citation type="submission" date="2024-04" db="EMBL/GenBank/DDBJ databases">
        <authorList>
            <person name="Shaw F."/>
            <person name="Minotto A."/>
        </authorList>
    </citation>
    <scope>NUCLEOTIDE SEQUENCE [LARGE SCALE GENOMIC DNA]</scope>
</reference>
<evidence type="ECO:0000313" key="3">
    <source>
        <dbReference type="Proteomes" id="UP001497453"/>
    </source>
</evidence>
<keyword evidence="3" id="KW-1185">Reference proteome</keyword>
<evidence type="ECO:0000313" key="2">
    <source>
        <dbReference type="EMBL" id="CAL1699765.1"/>
    </source>
</evidence>
<evidence type="ECO:0008006" key="4">
    <source>
        <dbReference type="Google" id="ProtNLM"/>
    </source>
</evidence>